<keyword evidence="4" id="KW-1185">Reference proteome</keyword>
<dbReference type="Proteomes" id="UP000232721">
    <property type="component" value="Chromosome"/>
</dbReference>
<reference evidence="3 4" key="1">
    <citation type="submission" date="2017-02" db="EMBL/GenBank/DDBJ databases">
        <title>Trade-off between light-utilization and light-protection in marine flavobacteria.</title>
        <authorList>
            <person name="Kumagai Y."/>
            <person name="Yoshizawa S."/>
            <person name="Kogure K."/>
            <person name="Iwasaki W."/>
        </authorList>
    </citation>
    <scope>NUCLEOTIDE SEQUENCE [LARGE SCALE GENOMIC DNA]</scope>
    <source>
        <strain evidence="3 4">KCTC 23670</strain>
    </source>
</reference>
<evidence type="ECO:0000313" key="3">
    <source>
        <dbReference type="EMBL" id="AUC23034.1"/>
    </source>
</evidence>
<dbReference type="Pfam" id="PF14240">
    <property type="entry name" value="YHYH"/>
    <property type="match status" value="1"/>
</dbReference>
<organism evidence="3 4">
    <name type="scientific">Polaribacter sejongensis</name>
    <dbReference type="NCBI Taxonomy" id="985043"/>
    <lineage>
        <taxon>Bacteria</taxon>
        <taxon>Pseudomonadati</taxon>
        <taxon>Bacteroidota</taxon>
        <taxon>Flavobacteriia</taxon>
        <taxon>Flavobacteriales</taxon>
        <taxon>Flavobacteriaceae</taxon>
    </lineage>
</organism>
<feature type="domain" description="YHYH" evidence="2">
    <location>
        <begin position="206"/>
        <end position="288"/>
    </location>
</feature>
<proteinExistence type="predicted"/>
<sequence>MKFNQLKAVALSSIFIILNACSEDTTSDLTTSDAVTISVESSNFIAAGLATPITIESRTLSDGSTADCYKIVVTGTPTDHEMGPWCPSNIYDDATAGGIWLENGEVYDVDGAFVKNLATFYNDDTWMLYNATTGEITKTTTETECDEAANPNVGEEYENYCVECLPSYVEYLTHTYYIPVTPKIAATPYVFSTGLDGGPGGPGTAISTVPTNRGLAFNGVVFDAPAPTDNILSAYTLAPFDDAGGHINLAAGYHYHAATGLSKKITQADNHAAMIGYALDGYGIFENTDEDGNEATDLDDSRGHYDEIRGYHYHVDKAGNNNFINGLRGEYAL</sequence>
<feature type="chain" id="PRO_5046963024" evidence="1">
    <location>
        <begin position="23"/>
        <end position="333"/>
    </location>
</feature>
<dbReference type="InterPro" id="IPR025924">
    <property type="entry name" value="YHYH_dom"/>
</dbReference>
<keyword evidence="1" id="KW-0732">Signal</keyword>
<dbReference type="EMBL" id="CP019336">
    <property type="protein sequence ID" value="AUC23034.1"/>
    <property type="molecule type" value="Genomic_DNA"/>
</dbReference>
<feature type="signal peptide" evidence="1">
    <location>
        <begin position="1"/>
        <end position="22"/>
    </location>
</feature>
<evidence type="ECO:0000256" key="1">
    <source>
        <dbReference type="SAM" id="SignalP"/>
    </source>
</evidence>
<evidence type="ECO:0000259" key="2">
    <source>
        <dbReference type="Pfam" id="PF14240"/>
    </source>
</evidence>
<gene>
    <name evidence="3" type="ORF">BTO15_13445</name>
</gene>
<dbReference type="RefSeq" id="WP_208889168.1">
    <property type="nucleotide sequence ID" value="NZ_CP019336.1"/>
</dbReference>
<protein>
    <submittedName>
        <fullName evidence="3">Phospholipid-binding protein</fullName>
    </submittedName>
</protein>
<name>A0ABN5F937_9FLAO</name>
<accession>A0ABN5F937</accession>
<evidence type="ECO:0000313" key="4">
    <source>
        <dbReference type="Proteomes" id="UP000232721"/>
    </source>
</evidence>